<keyword evidence="3" id="KW-1185">Reference proteome</keyword>
<dbReference type="Proteomes" id="UP001412239">
    <property type="component" value="Unassembled WGS sequence"/>
</dbReference>
<name>A0A292PUT7_9PEZI</name>
<sequence length="181" mass="19523">MTPLLTKARPTPAVHSLRCSSWPFRFPSSGYIAPGLLRIPAADVLCRKAKLCGWKPKGTRSQSCAQGLESAGRRGRKGACRRRSGEVAQARKDGAEGRRGGSGGRKESGGRVCLSFVSGLFASWGGKKDLARRTREHSEVCSFLSFCLLVCGGLTSGGGLEDLVCGFIVYRCRDIYSCPYR</sequence>
<evidence type="ECO:0000256" key="1">
    <source>
        <dbReference type="SAM" id="MobiDB-lite"/>
    </source>
</evidence>
<evidence type="ECO:0000313" key="2">
    <source>
        <dbReference type="EMBL" id="CUS11362.1"/>
    </source>
</evidence>
<proteinExistence type="predicted"/>
<dbReference type="AlphaFoldDB" id="A0A292PUT7"/>
<reference evidence="2" key="1">
    <citation type="submission" date="2015-10" db="EMBL/GenBank/DDBJ databases">
        <authorList>
            <person name="Regsiter A."/>
            <person name="william w."/>
        </authorList>
    </citation>
    <scope>NUCLEOTIDE SEQUENCE</scope>
    <source>
        <strain evidence="2">Montdore</strain>
    </source>
</reference>
<feature type="region of interest" description="Disordered" evidence="1">
    <location>
        <begin position="75"/>
        <end position="108"/>
    </location>
</feature>
<feature type="compositionally biased region" description="Basic and acidic residues" evidence="1">
    <location>
        <begin position="83"/>
        <end position="108"/>
    </location>
</feature>
<dbReference type="EMBL" id="LN891023">
    <property type="protein sequence ID" value="CUS11362.1"/>
    <property type="molecule type" value="Genomic_DNA"/>
</dbReference>
<evidence type="ECO:0000313" key="3">
    <source>
        <dbReference type="Proteomes" id="UP001412239"/>
    </source>
</evidence>
<protein>
    <submittedName>
        <fullName evidence="2">Uncharacterized protein</fullName>
    </submittedName>
</protein>
<organism evidence="2 3">
    <name type="scientific">Tuber aestivum</name>
    <name type="common">summer truffle</name>
    <dbReference type="NCBI Taxonomy" id="59557"/>
    <lineage>
        <taxon>Eukaryota</taxon>
        <taxon>Fungi</taxon>
        <taxon>Dikarya</taxon>
        <taxon>Ascomycota</taxon>
        <taxon>Pezizomycotina</taxon>
        <taxon>Pezizomycetes</taxon>
        <taxon>Pezizales</taxon>
        <taxon>Tuberaceae</taxon>
        <taxon>Tuber</taxon>
    </lineage>
</organism>
<gene>
    <name evidence="2" type="ORF">GSTUAT00004529001</name>
</gene>
<accession>A0A292PUT7</accession>